<dbReference type="Proteomes" id="UP000001555">
    <property type="component" value="Unassembled WGS sequence"/>
</dbReference>
<sequence length="111" mass="12527">MRIPSLPHIARTTTTRTWKISLSRHWLLQTTIYKDAFPPYLLTHSPLEKWNKASVKLVYWQPVATSLCHRGLCSKLSLGNCSRQPHMAQTESPLRPTAGGNFRGSAQMGPN</sequence>
<organism>
    <name type="scientific">Ixodes scapularis</name>
    <name type="common">Black-legged tick</name>
    <name type="synonym">Deer tick</name>
    <dbReference type="NCBI Taxonomy" id="6945"/>
    <lineage>
        <taxon>Eukaryota</taxon>
        <taxon>Metazoa</taxon>
        <taxon>Ecdysozoa</taxon>
        <taxon>Arthropoda</taxon>
        <taxon>Chelicerata</taxon>
        <taxon>Arachnida</taxon>
        <taxon>Acari</taxon>
        <taxon>Parasitiformes</taxon>
        <taxon>Ixodida</taxon>
        <taxon>Ixodoidea</taxon>
        <taxon>Ixodidae</taxon>
        <taxon>Ixodinae</taxon>
        <taxon>Ixodes</taxon>
    </lineage>
</organism>
<accession>B7P8L3</accession>
<dbReference type="VEuPathDB" id="VectorBase:ISCI002776"/>
<dbReference type="EnsemblMetazoa" id="ISCW002776-RA">
    <property type="protein sequence ID" value="ISCW002776-PA"/>
    <property type="gene ID" value="ISCW002776"/>
</dbReference>
<reference evidence="2 4" key="1">
    <citation type="submission" date="2008-03" db="EMBL/GenBank/DDBJ databases">
        <title>Annotation of Ixodes scapularis.</title>
        <authorList>
            <consortium name="Ixodes scapularis Genome Project Consortium"/>
            <person name="Caler E."/>
            <person name="Hannick L.I."/>
            <person name="Bidwell S."/>
            <person name="Joardar V."/>
            <person name="Thiagarajan M."/>
            <person name="Amedeo P."/>
            <person name="Galinsky K.J."/>
            <person name="Schobel S."/>
            <person name="Inman J."/>
            <person name="Hostetler J."/>
            <person name="Miller J."/>
            <person name="Hammond M."/>
            <person name="Megy K."/>
            <person name="Lawson D."/>
            <person name="Kodira C."/>
            <person name="Sutton G."/>
            <person name="Meyer J."/>
            <person name="Hill C.A."/>
            <person name="Birren B."/>
            <person name="Nene V."/>
            <person name="Collins F."/>
            <person name="Alarcon-Chaidez F."/>
            <person name="Wikel S."/>
            <person name="Strausberg R."/>
        </authorList>
    </citation>
    <scope>NUCLEOTIDE SEQUENCE [LARGE SCALE GENOMIC DNA]</scope>
    <source>
        <strain evidence="4">Wikel</strain>
        <strain evidence="2">Wikel colony</strain>
    </source>
</reference>
<gene>
    <name evidence="2" type="ORF">IscW_ISCW002776</name>
</gene>
<protein>
    <submittedName>
        <fullName evidence="2 3">Uncharacterized protein</fullName>
    </submittedName>
</protein>
<reference evidence="3" key="2">
    <citation type="submission" date="2020-05" db="UniProtKB">
        <authorList>
            <consortium name="EnsemblMetazoa"/>
        </authorList>
    </citation>
    <scope>IDENTIFICATION</scope>
    <source>
        <strain evidence="3">wikel</strain>
    </source>
</reference>
<dbReference type="EMBL" id="ABJB010288921">
    <property type="status" value="NOT_ANNOTATED_CDS"/>
    <property type="molecule type" value="Genomic_DNA"/>
</dbReference>
<dbReference type="VEuPathDB" id="VectorBase:ISCW002776"/>
<dbReference type="EMBL" id="DS658384">
    <property type="protein sequence ID" value="EEC02935.1"/>
    <property type="molecule type" value="Genomic_DNA"/>
</dbReference>
<dbReference type="HOGENOM" id="CLU_2161105_0_0_1"/>
<dbReference type="AlphaFoldDB" id="B7P8L3"/>
<evidence type="ECO:0000313" key="2">
    <source>
        <dbReference type="EMBL" id="EEC02935.1"/>
    </source>
</evidence>
<name>B7P8L3_IXOSC</name>
<dbReference type="InParanoid" id="B7P8L3"/>
<dbReference type="PaxDb" id="6945-B7P8L3"/>
<evidence type="ECO:0000256" key="1">
    <source>
        <dbReference type="SAM" id="MobiDB-lite"/>
    </source>
</evidence>
<feature type="region of interest" description="Disordered" evidence="1">
    <location>
        <begin position="83"/>
        <end position="111"/>
    </location>
</feature>
<keyword evidence="4" id="KW-1185">Reference proteome</keyword>
<proteinExistence type="predicted"/>
<evidence type="ECO:0000313" key="4">
    <source>
        <dbReference type="Proteomes" id="UP000001555"/>
    </source>
</evidence>
<feature type="compositionally biased region" description="Polar residues" evidence="1">
    <location>
        <begin position="83"/>
        <end position="92"/>
    </location>
</feature>
<evidence type="ECO:0000313" key="3">
    <source>
        <dbReference type="EnsemblMetazoa" id="ISCW002776-PA"/>
    </source>
</evidence>